<evidence type="ECO:0000313" key="9">
    <source>
        <dbReference type="EMBL" id="SCW02334.1"/>
    </source>
</evidence>
<keyword evidence="5 7" id="KW-1133">Transmembrane helix</keyword>
<evidence type="ECO:0000256" key="5">
    <source>
        <dbReference type="ARBA" id="ARBA00022989"/>
    </source>
</evidence>
<dbReference type="Gene3D" id="1.20.1250.20">
    <property type="entry name" value="MFS general substrate transporter like domains"/>
    <property type="match status" value="1"/>
</dbReference>
<evidence type="ECO:0000256" key="2">
    <source>
        <dbReference type="ARBA" id="ARBA00010992"/>
    </source>
</evidence>
<reference evidence="10" key="1">
    <citation type="submission" date="2016-03" db="EMBL/GenBank/DDBJ databases">
        <authorList>
            <person name="Devillers H."/>
        </authorList>
    </citation>
    <scope>NUCLEOTIDE SEQUENCE [LARGE SCALE GENOMIC DNA]</scope>
</reference>
<dbReference type="InterPro" id="IPR005828">
    <property type="entry name" value="MFS_sugar_transport-like"/>
</dbReference>
<keyword evidence="10" id="KW-1185">Reference proteome</keyword>
<dbReference type="OrthoDB" id="5290825at2759"/>
<organism evidence="9 10">
    <name type="scientific">Lachancea fermentati</name>
    <name type="common">Zygosaccharomyces fermentati</name>
    <dbReference type="NCBI Taxonomy" id="4955"/>
    <lineage>
        <taxon>Eukaryota</taxon>
        <taxon>Fungi</taxon>
        <taxon>Dikarya</taxon>
        <taxon>Ascomycota</taxon>
        <taxon>Saccharomycotina</taxon>
        <taxon>Saccharomycetes</taxon>
        <taxon>Saccharomycetales</taxon>
        <taxon>Saccharomycetaceae</taxon>
        <taxon>Lachancea</taxon>
    </lineage>
</organism>
<feature type="transmembrane region" description="Helical" evidence="7">
    <location>
        <begin position="416"/>
        <end position="439"/>
    </location>
</feature>
<dbReference type="EMBL" id="LT598490">
    <property type="protein sequence ID" value="SCW02334.1"/>
    <property type="molecule type" value="Genomic_DNA"/>
</dbReference>
<dbReference type="InterPro" id="IPR050814">
    <property type="entry name" value="Myo-inositol_Transporter"/>
</dbReference>
<feature type="transmembrane region" description="Helical" evidence="7">
    <location>
        <begin position="362"/>
        <end position="383"/>
    </location>
</feature>
<dbReference type="PANTHER" id="PTHR48020:SF12">
    <property type="entry name" value="PROTON MYO-INOSITOL COTRANSPORTER"/>
    <property type="match status" value="1"/>
</dbReference>
<dbReference type="OMA" id="GFNAFMY"/>
<dbReference type="PROSITE" id="PS00217">
    <property type="entry name" value="SUGAR_TRANSPORT_2"/>
    <property type="match status" value="1"/>
</dbReference>
<evidence type="ECO:0000259" key="8">
    <source>
        <dbReference type="PROSITE" id="PS50850"/>
    </source>
</evidence>
<proteinExistence type="inferred from homology"/>
<dbReference type="PRINTS" id="PR00171">
    <property type="entry name" value="SUGRTRNSPORT"/>
</dbReference>
<feature type="transmembrane region" description="Helical" evidence="7">
    <location>
        <begin position="484"/>
        <end position="502"/>
    </location>
</feature>
<dbReference type="Pfam" id="PF00083">
    <property type="entry name" value="Sugar_tr"/>
    <property type="match status" value="2"/>
</dbReference>
<feature type="domain" description="Major facilitator superfamily (MFS) profile" evidence="8">
    <location>
        <begin position="41"/>
        <end position="506"/>
    </location>
</feature>
<comment type="similarity">
    <text evidence="2">Belongs to the major facilitator superfamily. Sugar transporter (TC 2.A.1.1) family.</text>
</comment>
<dbReference type="PANTHER" id="PTHR48020">
    <property type="entry name" value="PROTON MYO-INOSITOL COTRANSPORTER"/>
    <property type="match status" value="1"/>
</dbReference>
<dbReference type="GO" id="GO:0016020">
    <property type="term" value="C:membrane"/>
    <property type="evidence" value="ECO:0007669"/>
    <property type="project" value="UniProtKB-SubCell"/>
</dbReference>
<gene>
    <name evidence="9" type="ORF">LAFE_0F04148G</name>
</gene>
<feature type="transmembrane region" description="Helical" evidence="7">
    <location>
        <begin position="326"/>
        <end position="350"/>
    </location>
</feature>
<evidence type="ECO:0000313" key="10">
    <source>
        <dbReference type="Proteomes" id="UP000190831"/>
    </source>
</evidence>
<evidence type="ECO:0000256" key="1">
    <source>
        <dbReference type="ARBA" id="ARBA00004141"/>
    </source>
</evidence>
<feature type="transmembrane region" description="Helical" evidence="7">
    <location>
        <begin position="451"/>
        <end position="472"/>
    </location>
</feature>
<dbReference type="InterPro" id="IPR005829">
    <property type="entry name" value="Sugar_transporter_CS"/>
</dbReference>
<dbReference type="SUPFAM" id="SSF103473">
    <property type="entry name" value="MFS general substrate transporter"/>
    <property type="match status" value="1"/>
</dbReference>
<evidence type="ECO:0000256" key="3">
    <source>
        <dbReference type="ARBA" id="ARBA00022448"/>
    </source>
</evidence>
<evidence type="ECO:0000256" key="6">
    <source>
        <dbReference type="ARBA" id="ARBA00023136"/>
    </source>
</evidence>
<dbReference type="InterPro" id="IPR003663">
    <property type="entry name" value="Sugar/inositol_transpt"/>
</dbReference>
<feature type="transmembrane region" description="Helical" evidence="7">
    <location>
        <begin position="390"/>
        <end position="410"/>
    </location>
</feature>
<dbReference type="InterPro" id="IPR020846">
    <property type="entry name" value="MFS_dom"/>
</dbReference>
<evidence type="ECO:0000256" key="4">
    <source>
        <dbReference type="ARBA" id="ARBA00022692"/>
    </source>
</evidence>
<comment type="subcellular location">
    <subcellularLocation>
        <location evidence="1">Membrane</location>
        <topology evidence="1">Multi-pass membrane protein</topology>
    </subcellularLocation>
</comment>
<keyword evidence="4 7" id="KW-0812">Transmembrane</keyword>
<dbReference type="GO" id="GO:0005366">
    <property type="term" value="F:myo-inositol:proton symporter activity"/>
    <property type="evidence" value="ECO:0007669"/>
    <property type="project" value="TreeGrafter"/>
</dbReference>
<name>A0A1G4MF12_LACFM</name>
<dbReference type="PROSITE" id="PS00216">
    <property type="entry name" value="SUGAR_TRANSPORT_1"/>
    <property type="match status" value="2"/>
</dbReference>
<dbReference type="GO" id="GO:1904679">
    <property type="term" value="P:myo-inositol import across plasma membrane"/>
    <property type="evidence" value="ECO:0007669"/>
    <property type="project" value="TreeGrafter"/>
</dbReference>
<accession>A0A1G4MF12</accession>
<keyword evidence="6 7" id="KW-0472">Membrane</keyword>
<feature type="transmembrane region" description="Helical" evidence="7">
    <location>
        <begin position="169"/>
        <end position="191"/>
    </location>
</feature>
<feature type="transmembrane region" description="Helical" evidence="7">
    <location>
        <begin position="136"/>
        <end position="157"/>
    </location>
</feature>
<dbReference type="Proteomes" id="UP000190831">
    <property type="component" value="Chromosome F"/>
</dbReference>
<feature type="transmembrane region" description="Helical" evidence="7">
    <location>
        <begin position="40"/>
        <end position="63"/>
    </location>
</feature>
<keyword evidence="3" id="KW-0813">Transport</keyword>
<protein>
    <submittedName>
        <fullName evidence="9">LAFE_0F04148g1_1</fullName>
    </submittedName>
</protein>
<feature type="transmembrane region" description="Helical" evidence="7">
    <location>
        <begin position="83"/>
        <end position="103"/>
    </location>
</feature>
<sequence length="532" mass="59514">MGRDVEDVYSDMYSTFSQLTSTTLNDIDQRKYPITFKTGLIYAGATIGGLLFGYDTGVISGVLVSLKPSDINLEILTNFQRELITSITSVGSIFGSILAFPLADRYGRRMTLAICTCFFIAAALLMSLSVSLSMLVGGRFVVGFGVGIAAQCIPIYLSEVSPSSLRGTMITLNSMAITGGQLLAYIISYGISSRPHAWRYLFAISATPALIFICLLDFIPESPRWLITAQRIPESRDALRMIYPQATEQEIFNKLGKMIRDLTKLRTYQDETEPLLSRSNSIFKIPSLTSLQNYVYSRESPSPQPYRPIRPVTKTQHKMEPRTRRALIIGCVLMFFQQSSGFNAFMYYSAVIFSRAGVDNPLLPAIIVALTNFLFTGVAMRFVDSFGRRSMLLSTIWIMTVGLLFCSIGFENNNFVLLLISVIIYVGAYASAMGTVPWSSVEFLPLNRRSFGGSCISCTNWVTNTFISMTYLSLMDKLGNETTMLIFAGVTVLNWLFVYFWYPEVKGLSLEEIGQVFENGVDVYYIYRNYHS</sequence>
<feature type="transmembrane region" description="Helical" evidence="7">
    <location>
        <begin position="110"/>
        <end position="130"/>
    </location>
</feature>
<feature type="transmembrane region" description="Helical" evidence="7">
    <location>
        <begin position="197"/>
        <end position="219"/>
    </location>
</feature>
<evidence type="ECO:0000256" key="7">
    <source>
        <dbReference type="SAM" id="Phobius"/>
    </source>
</evidence>
<dbReference type="InterPro" id="IPR036259">
    <property type="entry name" value="MFS_trans_sf"/>
</dbReference>
<dbReference type="PROSITE" id="PS50850">
    <property type="entry name" value="MFS"/>
    <property type="match status" value="1"/>
</dbReference>
<dbReference type="AlphaFoldDB" id="A0A1G4MF12"/>